<dbReference type="AlphaFoldDB" id="A0A8D1IEV4"/>
<organism evidence="1 2">
    <name type="scientific">Sus scrofa</name>
    <name type="common">Pig</name>
    <dbReference type="NCBI Taxonomy" id="9823"/>
    <lineage>
        <taxon>Eukaryota</taxon>
        <taxon>Metazoa</taxon>
        <taxon>Chordata</taxon>
        <taxon>Craniata</taxon>
        <taxon>Vertebrata</taxon>
        <taxon>Euteleostomi</taxon>
        <taxon>Mammalia</taxon>
        <taxon>Eutheria</taxon>
        <taxon>Laurasiatheria</taxon>
        <taxon>Artiodactyla</taxon>
        <taxon>Suina</taxon>
        <taxon>Suidae</taxon>
        <taxon>Sus</taxon>
    </lineage>
</organism>
<dbReference type="Gene3D" id="3.10.20.90">
    <property type="entry name" value="Phosphatidylinositol 3-kinase Catalytic Subunit, Chain A, domain 1"/>
    <property type="match status" value="1"/>
</dbReference>
<evidence type="ECO:0000313" key="2">
    <source>
        <dbReference type="Proteomes" id="UP000694728"/>
    </source>
</evidence>
<dbReference type="Proteomes" id="UP000694728">
    <property type="component" value="Unplaced"/>
</dbReference>
<dbReference type="Ensembl" id="ENSSSCT00045047663.1">
    <property type="protein sequence ID" value="ENSSSCP00045033104.1"/>
    <property type="gene ID" value="ENSSSCG00045028011.1"/>
</dbReference>
<name>A0A8D1IEV4_PIG</name>
<evidence type="ECO:0000313" key="1">
    <source>
        <dbReference type="Ensembl" id="ENSSSCP00045033104.1"/>
    </source>
</evidence>
<protein>
    <submittedName>
        <fullName evidence="1">Uncharacterized protein</fullName>
    </submittedName>
</protein>
<reference evidence="1" key="1">
    <citation type="submission" date="2025-08" db="UniProtKB">
        <authorList>
            <consortium name="Ensembl"/>
        </authorList>
    </citation>
    <scope>IDENTIFICATION</scope>
</reference>
<accession>A0A8D1IEV4</accession>
<sequence length="63" mass="7071">MSKVSFKITLTSDPRLQPAFHSLGVLSNPFVSQVFMVKASNFKIPGYCSPSKMSFLRTVFLKE</sequence>
<proteinExistence type="predicted"/>